<feature type="compositionally biased region" description="Low complexity" evidence="10">
    <location>
        <begin position="377"/>
        <end position="398"/>
    </location>
</feature>
<comment type="subunit">
    <text evidence="4">Binds ubiquitin and polyubiquitinated proteins.</text>
</comment>
<evidence type="ECO:0000259" key="11">
    <source>
        <dbReference type="PROSITE" id="PS50030"/>
    </source>
</evidence>
<dbReference type="PROSITE" id="PS50175">
    <property type="entry name" value="ASP_PROT_RETROV"/>
    <property type="match status" value="1"/>
</dbReference>
<dbReference type="Gene3D" id="1.10.8.10">
    <property type="entry name" value="DNA helicase RuvA subunit, C-terminal domain"/>
    <property type="match status" value="1"/>
</dbReference>
<dbReference type="EMBL" id="JAHCVI010000003">
    <property type="protein sequence ID" value="KAG7288004.1"/>
    <property type="molecule type" value="Genomic_DNA"/>
</dbReference>
<evidence type="ECO:0000259" key="12">
    <source>
        <dbReference type="PROSITE" id="PS50053"/>
    </source>
</evidence>
<evidence type="ECO:0000256" key="6">
    <source>
        <dbReference type="ARBA" id="ARBA00022490"/>
    </source>
</evidence>
<dbReference type="Pfam" id="PF09668">
    <property type="entry name" value="Asp_protease"/>
    <property type="match status" value="1"/>
</dbReference>
<feature type="compositionally biased region" description="Low complexity" evidence="10">
    <location>
        <begin position="101"/>
        <end position="124"/>
    </location>
</feature>
<evidence type="ECO:0000256" key="5">
    <source>
        <dbReference type="ARBA" id="ARBA00021491"/>
    </source>
</evidence>
<keyword evidence="9" id="KW-0378">Hydrolase</keyword>
<dbReference type="SUPFAM" id="SSF50630">
    <property type="entry name" value="Acid proteases"/>
    <property type="match status" value="1"/>
</dbReference>
<dbReference type="GO" id="GO:0004190">
    <property type="term" value="F:aspartic-type endopeptidase activity"/>
    <property type="evidence" value="ECO:0007669"/>
    <property type="project" value="UniProtKB-KW"/>
</dbReference>
<dbReference type="Gene3D" id="3.10.20.90">
    <property type="entry name" value="Phosphatidylinositol 3-kinase Catalytic Subunit, Chain A, domain 1"/>
    <property type="match status" value="1"/>
</dbReference>
<evidence type="ECO:0000256" key="4">
    <source>
        <dbReference type="ARBA" id="ARBA00011128"/>
    </source>
</evidence>
<comment type="caution">
    <text evidence="14">The sequence shown here is derived from an EMBL/GenBank/DDBJ whole genome shotgun (WGS) entry which is preliminary data.</text>
</comment>
<feature type="compositionally biased region" description="Pro residues" evidence="10">
    <location>
        <begin position="399"/>
        <end position="413"/>
    </location>
</feature>
<evidence type="ECO:0000256" key="7">
    <source>
        <dbReference type="ARBA" id="ARBA00022670"/>
    </source>
</evidence>
<dbReference type="PROSITE" id="PS50053">
    <property type="entry name" value="UBIQUITIN_2"/>
    <property type="match status" value="1"/>
</dbReference>
<comment type="function">
    <text evidence="1">Probable aspartic protease. May be involved in the regulation of exocytosis. Acts as a linker between the 19S proteasome and polyubiquitinated proteins via UBA domain interactions with ubiquitin for their subsequent degradation. Required for S-phase checkpoint control.</text>
</comment>
<keyword evidence="8" id="KW-0064">Aspartyl protease</keyword>
<dbReference type="Pfam" id="PF00240">
    <property type="entry name" value="ubiquitin"/>
    <property type="match status" value="1"/>
</dbReference>
<dbReference type="SUPFAM" id="SSF46934">
    <property type="entry name" value="UBA-like"/>
    <property type="match status" value="1"/>
</dbReference>
<feature type="domain" description="Ubiquitin-like" evidence="12">
    <location>
        <begin position="15"/>
        <end position="96"/>
    </location>
</feature>
<evidence type="ECO:0000256" key="9">
    <source>
        <dbReference type="ARBA" id="ARBA00022801"/>
    </source>
</evidence>
<feature type="region of interest" description="Disordered" evidence="10">
    <location>
        <begin position="351"/>
        <end position="422"/>
    </location>
</feature>
<evidence type="ECO:0000259" key="13">
    <source>
        <dbReference type="PROSITE" id="PS50175"/>
    </source>
</evidence>
<dbReference type="GO" id="GO:0005737">
    <property type="term" value="C:cytoplasm"/>
    <property type="evidence" value="ECO:0007669"/>
    <property type="project" value="UniProtKB-SubCell"/>
</dbReference>
<dbReference type="SMART" id="SM00213">
    <property type="entry name" value="UBQ"/>
    <property type="match status" value="1"/>
</dbReference>
<evidence type="ECO:0000256" key="10">
    <source>
        <dbReference type="SAM" id="MobiDB-lite"/>
    </source>
</evidence>
<dbReference type="SMART" id="SM00165">
    <property type="entry name" value="UBA"/>
    <property type="match status" value="1"/>
</dbReference>
<comment type="similarity">
    <text evidence="3">Belongs to the DDI1 family.</text>
</comment>
<dbReference type="InterPro" id="IPR001969">
    <property type="entry name" value="Aspartic_peptidase_AS"/>
</dbReference>
<dbReference type="CDD" id="cd01796">
    <property type="entry name" value="Ubl_Ddi1_like"/>
    <property type="match status" value="1"/>
</dbReference>
<name>A0AAD4HV84_9PEZI</name>
<dbReference type="GO" id="GO:0006508">
    <property type="term" value="P:proteolysis"/>
    <property type="evidence" value="ECO:0007669"/>
    <property type="project" value="UniProtKB-KW"/>
</dbReference>
<dbReference type="PROSITE" id="PS50030">
    <property type="entry name" value="UBA"/>
    <property type="match status" value="1"/>
</dbReference>
<feature type="domain" description="UBA" evidence="11">
    <location>
        <begin position="417"/>
        <end position="457"/>
    </location>
</feature>
<dbReference type="InterPro" id="IPR000626">
    <property type="entry name" value="Ubiquitin-like_dom"/>
</dbReference>
<organism evidence="14 15">
    <name type="scientific">Staphylotrichum longicolle</name>
    <dbReference type="NCBI Taxonomy" id="669026"/>
    <lineage>
        <taxon>Eukaryota</taxon>
        <taxon>Fungi</taxon>
        <taxon>Dikarya</taxon>
        <taxon>Ascomycota</taxon>
        <taxon>Pezizomycotina</taxon>
        <taxon>Sordariomycetes</taxon>
        <taxon>Sordariomycetidae</taxon>
        <taxon>Sordariales</taxon>
        <taxon>Chaetomiaceae</taxon>
        <taxon>Staphylotrichum</taxon>
    </lineage>
</organism>
<dbReference type="SUPFAM" id="SSF54236">
    <property type="entry name" value="Ubiquitin-like"/>
    <property type="match status" value="1"/>
</dbReference>
<dbReference type="Pfam" id="PF00627">
    <property type="entry name" value="UBA"/>
    <property type="match status" value="1"/>
</dbReference>
<dbReference type="InterPro" id="IPR029071">
    <property type="entry name" value="Ubiquitin-like_domsf"/>
</dbReference>
<dbReference type="InterPro" id="IPR001995">
    <property type="entry name" value="Peptidase_A2_cat"/>
</dbReference>
<evidence type="ECO:0000256" key="8">
    <source>
        <dbReference type="ARBA" id="ARBA00022750"/>
    </source>
</evidence>
<evidence type="ECO:0000256" key="3">
    <source>
        <dbReference type="ARBA" id="ARBA00009136"/>
    </source>
</evidence>
<comment type="subcellular location">
    <subcellularLocation>
        <location evidence="2">Cytoplasm</location>
    </subcellularLocation>
</comment>
<dbReference type="InterPro" id="IPR015940">
    <property type="entry name" value="UBA"/>
</dbReference>
<evidence type="ECO:0000313" key="15">
    <source>
        <dbReference type="Proteomes" id="UP001197093"/>
    </source>
</evidence>
<sequence>MPTLVSDAAAPFRRITLTITNSEPQGDDQDLLSLEVYPEMTIETLRSSIQAETTHHPSTQHLYHNGQLVTDNSKTLAELGVADGELLALHVRETRGSTTVQAPNRQAQQGAARPAARPPTQQDPEVIRLQILGDPNLRGELARSRPDLVAALEDPQRFAGLFADSLDRERRERDERHRQIQLLNADPFDIDAQARIEEIIRQERVMENLQNAMEHNPEVFGTVHMLYLEVEVNGYKVKALVDSGAQATIMSPQCAEACGIMRLVDKRFAGVARGVGTANIIGRVHSAQIRIGPLFLPCSFTVMEGKQVELLLGLDMLKRHQACLDLAKDKLIIQGVEVPFLGPADIPRDTEEAYQREPTVPGPAGTTIGQRSGAVHAPSGATGAAAPAQGTPQTGGTPAPAPNPTPSAPPRAPARPSFPREDIEKLMQLGASEERAAQALEATGGNVEYAASLIFQD</sequence>
<dbReference type="Proteomes" id="UP001197093">
    <property type="component" value="Unassembled WGS sequence"/>
</dbReference>
<feature type="region of interest" description="Disordered" evidence="10">
    <location>
        <begin position="94"/>
        <end position="124"/>
    </location>
</feature>
<gene>
    <name evidence="14" type="primary">DDI1</name>
    <name evidence="14" type="ORF">NEMBOFW57_007524</name>
</gene>
<dbReference type="PROSITE" id="PS00141">
    <property type="entry name" value="ASP_PROTEASE"/>
    <property type="match status" value="1"/>
</dbReference>
<dbReference type="Gene3D" id="2.40.70.10">
    <property type="entry name" value="Acid Proteases"/>
    <property type="match status" value="1"/>
</dbReference>
<dbReference type="CDD" id="cd14309">
    <property type="entry name" value="UBA_scDdi1_like"/>
    <property type="match status" value="1"/>
</dbReference>
<accession>A0AAD4HV84</accession>
<feature type="domain" description="Peptidase A2" evidence="13">
    <location>
        <begin position="237"/>
        <end position="276"/>
    </location>
</feature>
<proteinExistence type="inferred from homology"/>
<evidence type="ECO:0000313" key="14">
    <source>
        <dbReference type="EMBL" id="KAG7288004.1"/>
    </source>
</evidence>
<keyword evidence="6" id="KW-0963">Cytoplasm</keyword>
<reference evidence="14" key="1">
    <citation type="submission" date="2023-02" db="EMBL/GenBank/DDBJ databases">
        <authorList>
            <person name="Palmer J.M."/>
        </authorList>
    </citation>
    <scope>NUCLEOTIDE SEQUENCE</scope>
    <source>
        <strain evidence="14">FW57</strain>
    </source>
</reference>
<evidence type="ECO:0000256" key="2">
    <source>
        <dbReference type="ARBA" id="ARBA00004496"/>
    </source>
</evidence>
<evidence type="ECO:0000256" key="1">
    <source>
        <dbReference type="ARBA" id="ARBA00003231"/>
    </source>
</evidence>
<dbReference type="AlphaFoldDB" id="A0AAD4HV84"/>
<dbReference type="InterPro" id="IPR021109">
    <property type="entry name" value="Peptidase_aspartic_dom_sf"/>
</dbReference>
<dbReference type="InterPro" id="IPR033882">
    <property type="entry name" value="DDI1_N"/>
</dbReference>
<dbReference type="CDD" id="cd05479">
    <property type="entry name" value="RP_DDI"/>
    <property type="match status" value="1"/>
</dbReference>
<dbReference type="PANTHER" id="PTHR12917">
    <property type="entry name" value="ASPARTYL PROTEASE DDI-RELATED"/>
    <property type="match status" value="1"/>
</dbReference>
<keyword evidence="15" id="KW-1185">Reference proteome</keyword>
<protein>
    <recommendedName>
        <fullName evidence="5">DNA damage-inducible protein 1</fullName>
    </recommendedName>
</protein>
<dbReference type="PANTHER" id="PTHR12917:SF1">
    <property type="entry name" value="AT13091P"/>
    <property type="match status" value="1"/>
</dbReference>
<dbReference type="InterPro" id="IPR019103">
    <property type="entry name" value="Peptidase_aspartic_DDI1-type"/>
</dbReference>
<keyword evidence="7" id="KW-0645">Protease</keyword>
<dbReference type="InterPro" id="IPR009060">
    <property type="entry name" value="UBA-like_sf"/>
</dbReference>